<accession>A0A429G541</accession>
<evidence type="ECO:0000256" key="3">
    <source>
        <dbReference type="ARBA" id="ARBA00023274"/>
    </source>
</evidence>
<dbReference type="InterPro" id="IPR036853">
    <property type="entry name" value="Ribosomal_uL14_sf"/>
</dbReference>
<dbReference type="EMBL" id="RCOR01000023">
    <property type="protein sequence ID" value="RSN68922.1"/>
    <property type="molecule type" value="Genomic_DNA"/>
</dbReference>
<dbReference type="GO" id="GO:0006412">
    <property type="term" value="P:translation"/>
    <property type="evidence" value="ECO:0007669"/>
    <property type="project" value="UniProtKB-UniRule"/>
</dbReference>
<dbReference type="AlphaFoldDB" id="A0A429G541"/>
<evidence type="ECO:0000256" key="4">
    <source>
        <dbReference type="HAMAP-Rule" id="MF_01367"/>
    </source>
</evidence>
<dbReference type="PANTHER" id="PTHR11761:SF8">
    <property type="entry name" value="LARGE RIBOSOMAL SUBUNIT PROTEIN UL14"/>
    <property type="match status" value="1"/>
</dbReference>
<keyword evidence="2 4" id="KW-0689">Ribosomal protein</keyword>
<keyword evidence="4" id="KW-0694">RNA-binding</keyword>
<evidence type="ECO:0000256" key="1">
    <source>
        <dbReference type="ARBA" id="ARBA00010745"/>
    </source>
</evidence>
<protein>
    <recommendedName>
        <fullName evidence="4">Large ribosomal subunit protein uL14</fullName>
    </recommendedName>
</protein>
<sequence length="141" mass="15760">MSKVARRRKVEGVKPKITHGLPVRARLKCADNTGAKLLMIIGVHGYKGRKDRVPTASVGDMVTVVVKRGKYDLMHKPFKAIVVRQRMPYRRKNGQWVVFEDNAAVLVNDDGTPRGSEFRGPIAKEAIERWPSLSVISAQVV</sequence>
<organism evidence="6 7">
    <name type="scientific">Candidatus Korarchaeum cryptofilum</name>
    <dbReference type="NCBI Taxonomy" id="498846"/>
    <lineage>
        <taxon>Archaea</taxon>
        <taxon>Thermoproteota</taxon>
        <taxon>Candidatus Korarchaeia</taxon>
        <taxon>Candidatus Korarchaeales</taxon>
        <taxon>Candidatus Korarchaeaceae</taxon>
        <taxon>Candidatus Korarchaeum</taxon>
    </lineage>
</organism>
<dbReference type="Proteomes" id="UP000278149">
    <property type="component" value="Unassembled WGS sequence"/>
</dbReference>
<comment type="caution">
    <text evidence="6">The sequence shown here is derived from an EMBL/GenBank/DDBJ whole genome shotgun (WGS) entry which is preliminary data.</text>
</comment>
<dbReference type="InterPro" id="IPR000218">
    <property type="entry name" value="Ribosomal_uL14"/>
</dbReference>
<dbReference type="Gene3D" id="2.40.150.20">
    <property type="entry name" value="Ribosomal protein L14"/>
    <property type="match status" value="1"/>
</dbReference>
<dbReference type="FunFam" id="2.40.150.20:FF:000007">
    <property type="entry name" value="50S ribosomal protein L14"/>
    <property type="match status" value="1"/>
</dbReference>
<comment type="subunit">
    <text evidence="4">Part of the 50S ribosomal subunit. Forms a cluster with proteins L3 and L24e, part of which may contact the 16S rRNA in 2 intersubunit bridges.</text>
</comment>
<comment type="similarity">
    <text evidence="1 4 5">Belongs to the universal ribosomal protein uL14 family.</text>
</comment>
<keyword evidence="4" id="KW-0699">rRNA-binding</keyword>
<dbReference type="InterPro" id="IPR019972">
    <property type="entry name" value="Ribosomal_uL14_CS"/>
</dbReference>
<dbReference type="HAMAP" id="MF_01367">
    <property type="entry name" value="Ribosomal_uL14"/>
    <property type="match status" value="1"/>
</dbReference>
<dbReference type="NCBIfam" id="NF006344">
    <property type="entry name" value="PRK08571.1"/>
    <property type="match status" value="1"/>
</dbReference>
<dbReference type="Pfam" id="PF00238">
    <property type="entry name" value="Ribosomal_L14"/>
    <property type="match status" value="1"/>
</dbReference>
<name>A0A429G541_9CREN</name>
<dbReference type="OMA" id="MIQMQTR"/>
<dbReference type="PROSITE" id="PS00049">
    <property type="entry name" value="RIBOSOMAL_L14"/>
    <property type="match status" value="1"/>
</dbReference>
<dbReference type="RefSeq" id="WP_012310202.1">
    <property type="nucleotide sequence ID" value="NZ_RCOR01000023.1"/>
</dbReference>
<dbReference type="GeneID" id="6094836"/>
<comment type="function">
    <text evidence="4">Binds to 23S rRNA. Forms part of two intersubunit bridges in the 70S ribosome.</text>
</comment>
<dbReference type="CDD" id="cd00337">
    <property type="entry name" value="Ribosomal_uL14"/>
    <property type="match status" value="1"/>
</dbReference>
<evidence type="ECO:0000313" key="7">
    <source>
        <dbReference type="Proteomes" id="UP000278149"/>
    </source>
</evidence>
<dbReference type="PANTHER" id="PTHR11761">
    <property type="entry name" value="50S/60S RIBOSOMAL PROTEIN L14/L23"/>
    <property type="match status" value="1"/>
</dbReference>
<dbReference type="GO" id="GO:0022625">
    <property type="term" value="C:cytosolic large ribosomal subunit"/>
    <property type="evidence" value="ECO:0007669"/>
    <property type="project" value="TreeGrafter"/>
</dbReference>
<gene>
    <name evidence="4" type="primary">rpl14</name>
    <name evidence="6" type="ORF">D9Q81_04895</name>
</gene>
<evidence type="ECO:0000256" key="5">
    <source>
        <dbReference type="RuleBase" id="RU003949"/>
    </source>
</evidence>
<proteinExistence type="inferred from homology"/>
<dbReference type="SMR" id="A0A429G541"/>
<evidence type="ECO:0000256" key="2">
    <source>
        <dbReference type="ARBA" id="ARBA00022980"/>
    </source>
</evidence>
<dbReference type="GO" id="GO:0003735">
    <property type="term" value="F:structural constituent of ribosome"/>
    <property type="evidence" value="ECO:0007669"/>
    <property type="project" value="InterPro"/>
</dbReference>
<dbReference type="SUPFAM" id="SSF50193">
    <property type="entry name" value="Ribosomal protein L14"/>
    <property type="match status" value="1"/>
</dbReference>
<keyword evidence="3 4" id="KW-0687">Ribonucleoprotein</keyword>
<evidence type="ECO:0000313" key="6">
    <source>
        <dbReference type="EMBL" id="RSN68922.1"/>
    </source>
</evidence>
<reference evidence="6 7" key="1">
    <citation type="submission" date="2018-10" db="EMBL/GenBank/DDBJ databases">
        <title>Co-occurring genomic capacity for anaerobic methane metabolism and dissimilatory sulfite reduction discovered in the Korarchaeota.</title>
        <authorList>
            <person name="Mckay L.J."/>
            <person name="Dlakic M."/>
            <person name="Fields M.W."/>
            <person name="Delmont T.O."/>
            <person name="Eren A.M."/>
            <person name="Jay Z.J."/>
            <person name="Klingelsmith K.B."/>
            <person name="Rusch D.B."/>
            <person name="Inskeep W.P."/>
        </authorList>
    </citation>
    <scope>NUCLEOTIDE SEQUENCE [LARGE SCALE GENOMIC DNA]</scope>
    <source>
        <strain evidence="6 7">WS</strain>
    </source>
</reference>
<dbReference type="SMART" id="SM01374">
    <property type="entry name" value="Ribosomal_L14"/>
    <property type="match status" value="1"/>
</dbReference>
<dbReference type="GO" id="GO:0070180">
    <property type="term" value="F:large ribosomal subunit rRNA binding"/>
    <property type="evidence" value="ECO:0007669"/>
    <property type="project" value="TreeGrafter"/>
</dbReference>